<dbReference type="Proteomes" id="UP000052052">
    <property type="component" value="Unassembled WGS sequence"/>
</dbReference>
<organism evidence="2 3">
    <name type="scientific">Pseudoxanthomonas dokdonensis</name>
    <dbReference type="NCBI Taxonomy" id="344882"/>
    <lineage>
        <taxon>Bacteria</taxon>
        <taxon>Pseudomonadati</taxon>
        <taxon>Pseudomonadota</taxon>
        <taxon>Gammaproteobacteria</taxon>
        <taxon>Lysobacterales</taxon>
        <taxon>Lysobacteraceae</taxon>
        <taxon>Pseudoxanthomonas</taxon>
    </lineage>
</organism>
<proteinExistence type="predicted"/>
<sequence>MNCYVVVPQVWPVLAGTDGTPPPAVKISEAGPGHHWERWLRGQAEERAVKGKPTSSGEAKSGADRAAQEGWVGHPEPMLNDDARLPKQELPTQHRNTT</sequence>
<dbReference type="EMBL" id="LDJL01000010">
    <property type="protein sequence ID" value="KRG69328.1"/>
    <property type="molecule type" value="Genomic_DNA"/>
</dbReference>
<dbReference type="RefSeq" id="WP_057658470.1">
    <property type="nucleotide sequence ID" value="NZ_LDJL01000010.1"/>
</dbReference>
<protein>
    <submittedName>
        <fullName evidence="2">Uncharacterized protein</fullName>
    </submittedName>
</protein>
<dbReference type="AlphaFoldDB" id="A0A0R0CIL0"/>
<accession>A0A0R0CIL0</accession>
<feature type="region of interest" description="Disordered" evidence="1">
    <location>
        <begin position="46"/>
        <end position="98"/>
    </location>
</feature>
<gene>
    <name evidence="2" type="ORF">ABB29_09485</name>
</gene>
<dbReference type="PATRIC" id="fig|344882.3.peg.265"/>
<reference evidence="2 3" key="1">
    <citation type="submission" date="2015-05" db="EMBL/GenBank/DDBJ databases">
        <title>Genome sequencing and analysis of members of genus Stenotrophomonas.</title>
        <authorList>
            <person name="Patil P.P."/>
            <person name="Midha S."/>
            <person name="Patil P.B."/>
        </authorList>
    </citation>
    <scope>NUCLEOTIDE SEQUENCE [LARGE SCALE GENOMIC DNA]</scope>
    <source>
        <strain evidence="2 3">DSM 21858</strain>
    </source>
</reference>
<evidence type="ECO:0000313" key="3">
    <source>
        <dbReference type="Proteomes" id="UP000052052"/>
    </source>
</evidence>
<dbReference type="STRING" id="344882.ABB29_09485"/>
<keyword evidence="3" id="KW-1185">Reference proteome</keyword>
<evidence type="ECO:0000313" key="2">
    <source>
        <dbReference type="EMBL" id="KRG69328.1"/>
    </source>
</evidence>
<comment type="caution">
    <text evidence="2">The sequence shown here is derived from an EMBL/GenBank/DDBJ whole genome shotgun (WGS) entry which is preliminary data.</text>
</comment>
<evidence type="ECO:0000256" key="1">
    <source>
        <dbReference type="SAM" id="MobiDB-lite"/>
    </source>
</evidence>
<name>A0A0R0CIL0_9GAMM</name>